<evidence type="ECO:0000313" key="2">
    <source>
        <dbReference type="Proteomes" id="UP000278756"/>
    </source>
</evidence>
<dbReference type="Proteomes" id="UP000278756">
    <property type="component" value="Chromosome 1"/>
</dbReference>
<reference evidence="2" key="2">
    <citation type="journal article" date="2017" name="Plant Physiol. Biochem.">
        <title>Differential oxidative and antioxidative response of duckweed Lemna minor toward plant growth promoting/inhibiting bacteria.</title>
        <authorList>
            <person name="Ishizawa H."/>
            <person name="Kuroda M."/>
            <person name="Morikawa M."/>
            <person name="Ike M."/>
        </authorList>
    </citation>
    <scope>NUCLEOTIDE SEQUENCE [LARGE SCALE GENOMIC DNA]</scope>
    <source>
        <strain evidence="2">M6</strain>
    </source>
</reference>
<evidence type="ECO:0000313" key="1">
    <source>
        <dbReference type="EMBL" id="BBF81357.1"/>
    </source>
</evidence>
<proteinExistence type="predicted"/>
<organism evidence="1 2">
    <name type="scientific">Asticcacaulis excentricus</name>
    <dbReference type="NCBI Taxonomy" id="78587"/>
    <lineage>
        <taxon>Bacteria</taxon>
        <taxon>Pseudomonadati</taxon>
        <taxon>Pseudomonadota</taxon>
        <taxon>Alphaproteobacteria</taxon>
        <taxon>Caulobacterales</taxon>
        <taxon>Caulobacteraceae</taxon>
        <taxon>Asticcacaulis</taxon>
    </lineage>
</organism>
<sequence length="58" mass="6324">MQNALKPSNLVPAGFEVVNAVTEGAATIVTVRDEQGQRLSMLRFIIRTCPQPVLSPCR</sequence>
<protein>
    <submittedName>
        <fullName evidence="1">Mobile element protein</fullName>
    </submittedName>
</protein>
<name>A0A3G9G3N6_9CAUL</name>
<reference evidence="2" key="1">
    <citation type="journal article" date="2017" name="Biotechnol. Biofuels">
        <title>Evaluation of environmental bacterial communities as a factor affecting the growth of duckweed Lemna minor.</title>
        <authorList>
            <person name="Ishizawa H."/>
            <person name="Kuroda M."/>
            <person name="Morikawa M."/>
            <person name="Ike M."/>
        </authorList>
    </citation>
    <scope>NUCLEOTIDE SEQUENCE [LARGE SCALE GENOMIC DNA]</scope>
    <source>
        <strain evidence="2">M6</strain>
    </source>
</reference>
<dbReference type="EMBL" id="AP018827">
    <property type="protein sequence ID" value="BBF81357.1"/>
    <property type="molecule type" value="Genomic_DNA"/>
</dbReference>
<accession>A0A3G9G3N6</accession>
<dbReference type="AlphaFoldDB" id="A0A3G9G3N6"/>
<gene>
    <name evidence="1" type="ORF">EM6_1955</name>
</gene>